<dbReference type="GO" id="GO:0022857">
    <property type="term" value="F:transmembrane transporter activity"/>
    <property type="evidence" value="ECO:0007669"/>
    <property type="project" value="InterPro"/>
</dbReference>
<feature type="transmembrane region" description="Helical" evidence="6">
    <location>
        <begin position="84"/>
        <end position="101"/>
    </location>
</feature>
<feature type="transmembrane region" description="Helical" evidence="6">
    <location>
        <begin position="260"/>
        <end position="281"/>
    </location>
</feature>
<proteinExistence type="predicted"/>
<dbReference type="HOGENOM" id="CLU_028880_2_2_0"/>
<keyword evidence="8" id="KW-1185">Reference proteome</keyword>
<keyword evidence="4 6" id="KW-1133">Transmembrane helix</keyword>
<feature type="transmembrane region" description="Helical" evidence="6">
    <location>
        <begin position="234"/>
        <end position="254"/>
    </location>
</feature>
<evidence type="ECO:0000256" key="1">
    <source>
        <dbReference type="ARBA" id="ARBA00004651"/>
    </source>
</evidence>
<dbReference type="AlphaFoldDB" id="B9KBZ7"/>
<gene>
    <name evidence="7" type="ordered locus">CTN_0367</name>
</gene>
<accession>B9KBZ7</accession>
<feature type="transmembrane region" description="Helical" evidence="6">
    <location>
        <begin position="312"/>
        <end position="331"/>
    </location>
</feature>
<dbReference type="InterPro" id="IPR001851">
    <property type="entry name" value="ABC_transp_permease"/>
</dbReference>
<evidence type="ECO:0000313" key="8">
    <source>
        <dbReference type="Proteomes" id="UP000000445"/>
    </source>
</evidence>
<name>B9KBZ7_THENN</name>
<dbReference type="eggNOG" id="COG1172">
    <property type="taxonomic scope" value="Bacteria"/>
</dbReference>
<evidence type="ECO:0000256" key="6">
    <source>
        <dbReference type="SAM" id="Phobius"/>
    </source>
</evidence>
<dbReference type="PANTHER" id="PTHR32196:SF72">
    <property type="entry name" value="RIBOSE IMPORT PERMEASE PROTEIN RBSC"/>
    <property type="match status" value="1"/>
</dbReference>
<feature type="transmembrane region" description="Helical" evidence="6">
    <location>
        <begin position="107"/>
        <end position="126"/>
    </location>
</feature>
<evidence type="ECO:0000256" key="2">
    <source>
        <dbReference type="ARBA" id="ARBA00022475"/>
    </source>
</evidence>
<keyword evidence="2" id="KW-1003">Cell membrane</keyword>
<dbReference type="CDD" id="cd06579">
    <property type="entry name" value="TM_PBP1_transp_AraH_like"/>
    <property type="match status" value="1"/>
</dbReference>
<keyword evidence="5 6" id="KW-0472">Membrane</keyword>
<feature type="transmembrane region" description="Helical" evidence="6">
    <location>
        <begin position="58"/>
        <end position="77"/>
    </location>
</feature>
<evidence type="ECO:0000256" key="3">
    <source>
        <dbReference type="ARBA" id="ARBA00022692"/>
    </source>
</evidence>
<dbReference type="PANTHER" id="PTHR32196">
    <property type="entry name" value="ABC TRANSPORTER PERMEASE PROTEIN YPHD-RELATED-RELATED"/>
    <property type="match status" value="1"/>
</dbReference>
<dbReference type="Proteomes" id="UP000000445">
    <property type="component" value="Chromosome"/>
</dbReference>
<dbReference type="RefSeq" id="WP_015918862.1">
    <property type="nucleotide sequence ID" value="NC_011978.1"/>
</dbReference>
<evidence type="ECO:0000313" key="7">
    <source>
        <dbReference type="EMBL" id="ACM22543.1"/>
    </source>
</evidence>
<dbReference type="GO" id="GO:0005886">
    <property type="term" value="C:plasma membrane"/>
    <property type="evidence" value="ECO:0007669"/>
    <property type="project" value="UniProtKB-SubCell"/>
</dbReference>
<reference evidence="7 8" key="1">
    <citation type="journal article" date="2009" name="Biosci. Biotechnol. Biochem.">
        <title>WeGAS: a web-based microbial genome annotation system.</title>
        <authorList>
            <person name="Lee D."/>
            <person name="Seo H."/>
            <person name="Park C."/>
            <person name="Park K."/>
        </authorList>
    </citation>
    <scope>NUCLEOTIDE SEQUENCE [LARGE SCALE GENOMIC DNA]</scope>
    <source>
        <strain evidence="8">ATCC 49049 / DSM 4359 / NBRC 107923 / NS-E</strain>
    </source>
</reference>
<protein>
    <submittedName>
        <fullName evidence="7">Monosaccharide-transporting ATPase</fullName>
    </submittedName>
</protein>
<feature type="transmembrane region" description="Helical" evidence="6">
    <location>
        <begin position="21"/>
        <end position="46"/>
    </location>
</feature>
<evidence type="ECO:0000256" key="4">
    <source>
        <dbReference type="ARBA" id="ARBA00022989"/>
    </source>
</evidence>
<keyword evidence="3 6" id="KW-0812">Transmembrane</keyword>
<dbReference type="EMBL" id="CP000916">
    <property type="protein sequence ID" value="ACM22543.1"/>
    <property type="molecule type" value="Genomic_DNA"/>
</dbReference>
<dbReference type="KEGG" id="tna:CTN_0367"/>
<feature type="transmembrane region" description="Helical" evidence="6">
    <location>
        <begin position="174"/>
        <end position="202"/>
    </location>
</feature>
<feature type="transmembrane region" description="Helical" evidence="6">
    <location>
        <begin position="288"/>
        <end position="306"/>
    </location>
</feature>
<dbReference type="STRING" id="309803.CTN_0367"/>
<evidence type="ECO:0000256" key="5">
    <source>
        <dbReference type="ARBA" id="ARBA00023136"/>
    </source>
</evidence>
<feature type="transmembrane region" description="Helical" evidence="6">
    <location>
        <begin position="133"/>
        <end position="154"/>
    </location>
</feature>
<dbReference type="Pfam" id="PF02653">
    <property type="entry name" value="BPD_transp_2"/>
    <property type="match status" value="1"/>
</dbReference>
<comment type="subcellular location">
    <subcellularLocation>
        <location evidence="1">Cell membrane</location>
        <topology evidence="1">Multi-pass membrane protein</topology>
    </subcellularLocation>
</comment>
<organism evidence="7 8">
    <name type="scientific">Thermotoga neapolitana (strain ATCC 49049 / DSM 4359 / NBRC 107923 / NS-E)</name>
    <dbReference type="NCBI Taxonomy" id="309803"/>
    <lineage>
        <taxon>Bacteria</taxon>
        <taxon>Thermotogati</taxon>
        <taxon>Thermotogota</taxon>
        <taxon>Thermotogae</taxon>
        <taxon>Thermotogales</taxon>
        <taxon>Thermotogaceae</taxon>
        <taxon>Thermotoga</taxon>
    </lineage>
</organism>
<sequence length="338" mass="35478">MKENVLKMTTGTSRLKVMSNILIRGGSLVGLLGLVIVFSVLSPYFFTISNWLNILRQVSVLLILASAQTMVIISAGIDLSVGAILALGGCLAAVAMSYWGWNFLLGSLLGVAVATLVGFFNGSIITKGRIPDFIATLGMLGAVRGVALLITGGLPVPSHFTATALKGYLPEALIWLGSGDIGPVPVPALVALIMVLITWFVLSRTCLGRSIYAVGGNREAARESGINVDKVKTIVYTLSGLYAGIAGLVMVGRMNSANALMAEGIELNTIAAVVIGGTNLFGGEGSVLGTLIGALLIGVLSNGLNLLDVEPFWQKVINGLLIIIIVVFDQWRRRRLTA</sequence>